<protein>
    <submittedName>
        <fullName evidence="1">Uncharacterized protein</fullName>
    </submittedName>
</protein>
<comment type="caution">
    <text evidence="1">The sequence shown here is derived from an EMBL/GenBank/DDBJ whole genome shotgun (WGS) entry which is preliminary data.</text>
</comment>
<sequence length="151" mass="17001">MLQVTHGLSKIHALELLLNFLLITLRSWKPERVQLWVRSFRSLQFQFFHALNHTIVWLVTWVTKPSKYIFPTIDLLICNIRKRRFELSKTSYQPTISSLPPPPTIGSLPPPPLATSPPSSTAISHRPPGLFSGSTGALKSSGPALHMRIEV</sequence>
<name>A0ACB9GWF5_9ASTR</name>
<proteinExistence type="predicted"/>
<dbReference type="Proteomes" id="UP001056120">
    <property type="component" value="Linkage Group LG13"/>
</dbReference>
<keyword evidence="2" id="KW-1185">Reference proteome</keyword>
<organism evidence="1 2">
    <name type="scientific">Smallanthus sonchifolius</name>
    <dbReference type="NCBI Taxonomy" id="185202"/>
    <lineage>
        <taxon>Eukaryota</taxon>
        <taxon>Viridiplantae</taxon>
        <taxon>Streptophyta</taxon>
        <taxon>Embryophyta</taxon>
        <taxon>Tracheophyta</taxon>
        <taxon>Spermatophyta</taxon>
        <taxon>Magnoliopsida</taxon>
        <taxon>eudicotyledons</taxon>
        <taxon>Gunneridae</taxon>
        <taxon>Pentapetalae</taxon>
        <taxon>asterids</taxon>
        <taxon>campanulids</taxon>
        <taxon>Asterales</taxon>
        <taxon>Asteraceae</taxon>
        <taxon>Asteroideae</taxon>
        <taxon>Heliantheae alliance</taxon>
        <taxon>Millerieae</taxon>
        <taxon>Smallanthus</taxon>
    </lineage>
</organism>
<gene>
    <name evidence="1" type="ORF">L1987_42038</name>
</gene>
<reference evidence="2" key="1">
    <citation type="journal article" date="2022" name="Mol. Ecol. Resour.">
        <title>The genomes of chicory, endive, great burdock and yacon provide insights into Asteraceae palaeo-polyploidization history and plant inulin production.</title>
        <authorList>
            <person name="Fan W."/>
            <person name="Wang S."/>
            <person name="Wang H."/>
            <person name="Wang A."/>
            <person name="Jiang F."/>
            <person name="Liu H."/>
            <person name="Zhao H."/>
            <person name="Xu D."/>
            <person name="Zhang Y."/>
        </authorList>
    </citation>
    <scope>NUCLEOTIDE SEQUENCE [LARGE SCALE GENOMIC DNA]</scope>
    <source>
        <strain evidence="2">cv. Yunnan</strain>
    </source>
</reference>
<evidence type="ECO:0000313" key="2">
    <source>
        <dbReference type="Proteomes" id="UP001056120"/>
    </source>
</evidence>
<evidence type="ECO:0000313" key="1">
    <source>
        <dbReference type="EMBL" id="KAI3787513.1"/>
    </source>
</evidence>
<reference evidence="1 2" key="2">
    <citation type="journal article" date="2022" name="Mol. Ecol. Resour.">
        <title>The genomes of chicory, endive, great burdock and yacon provide insights into Asteraceae paleo-polyploidization history and plant inulin production.</title>
        <authorList>
            <person name="Fan W."/>
            <person name="Wang S."/>
            <person name="Wang H."/>
            <person name="Wang A."/>
            <person name="Jiang F."/>
            <person name="Liu H."/>
            <person name="Zhao H."/>
            <person name="Xu D."/>
            <person name="Zhang Y."/>
        </authorList>
    </citation>
    <scope>NUCLEOTIDE SEQUENCE [LARGE SCALE GENOMIC DNA]</scope>
    <source>
        <strain evidence="2">cv. Yunnan</strain>
        <tissue evidence="1">Leaves</tissue>
    </source>
</reference>
<accession>A0ACB9GWF5</accession>
<dbReference type="EMBL" id="CM042030">
    <property type="protein sequence ID" value="KAI3787513.1"/>
    <property type="molecule type" value="Genomic_DNA"/>
</dbReference>